<evidence type="ECO:0000256" key="1">
    <source>
        <dbReference type="SAM" id="MobiDB-lite"/>
    </source>
</evidence>
<dbReference type="EMBL" id="LR865363">
    <property type="protein sequence ID" value="CAD2083702.1"/>
    <property type="molecule type" value="Genomic_DNA"/>
</dbReference>
<gene>
    <name evidence="3" type="ORF">PVLDE_0100370</name>
</gene>
<evidence type="ECO:0000313" key="4">
    <source>
        <dbReference type="Proteomes" id="UP000515308"/>
    </source>
</evidence>
<dbReference type="AlphaFoldDB" id="A0A6V7RT97"/>
<dbReference type="Proteomes" id="UP000515308">
    <property type="component" value="Chromosome PVLDE_01"/>
</dbReference>
<dbReference type="VEuPathDB" id="PlasmoDB:PVLDE_0100370"/>
<evidence type="ECO:0000313" key="3">
    <source>
        <dbReference type="EMBL" id="CAD2083702.1"/>
    </source>
</evidence>
<reference evidence="3 4" key="1">
    <citation type="submission" date="2020-08" db="EMBL/GenBank/DDBJ databases">
        <authorList>
            <person name="Ramaprasad A."/>
        </authorList>
    </citation>
    <scope>NUCLEOTIDE SEQUENCE [LARGE SCALE GENOMIC DNA]</scope>
</reference>
<protein>
    <submittedName>
        <fullName evidence="3">Schizont membrane associated cytoadherence protein, putative</fullName>
    </submittedName>
</protein>
<organism evidence="3 4">
    <name type="scientific">Plasmodium vinckei lentum</name>
    <dbReference type="NCBI Taxonomy" id="138297"/>
    <lineage>
        <taxon>Eukaryota</taxon>
        <taxon>Sar</taxon>
        <taxon>Alveolata</taxon>
        <taxon>Apicomplexa</taxon>
        <taxon>Aconoidasida</taxon>
        <taxon>Haemosporida</taxon>
        <taxon>Plasmodiidae</taxon>
        <taxon>Plasmodium</taxon>
        <taxon>Plasmodium (Vinckeia)</taxon>
    </lineage>
</organism>
<feature type="compositionally biased region" description="Polar residues" evidence="1">
    <location>
        <begin position="64"/>
        <end position="77"/>
    </location>
</feature>
<feature type="region of interest" description="Disordered" evidence="1">
    <location>
        <begin position="50"/>
        <end position="77"/>
    </location>
</feature>
<sequence length="184" mass="20976">MKYLTHIFFFITFLQFKINEYDNNDKILGKFLNIRNGRFLAEYYYATDENDNRPKKKKKAPTYAPNNIPQNGNTYAPNSIPQNGNIYSPNSIPQNGKTYPNLSNAQKTPPGFYPQPTQGHENNPHNLPAGFDFYKNAFIIKLRQNAQLIMGSSATVFFLIEDLGIRAMLFLIFASAALAYFTAL</sequence>
<accession>A0A6V7RT97</accession>
<evidence type="ECO:0000256" key="2">
    <source>
        <dbReference type="SAM" id="Phobius"/>
    </source>
</evidence>
<keyword evidence="2" id="KW-0812">Transmembrane</keyword>
<name>A0A6V7RT97_PLAVN</name>
<keyword evidence="2" id="KW-0472">Membrane</keyword>
<feature type="transmembrane region" description="Helical" evidence="2">
    <location>
        <begin position="163"/>
        <end position="183"/>
    </location>
</feature>
<proteinExistence type="predicted"/>
<keyword evidence="2" id="KW-1133">Transmembrane helix</keyword>